<dbReference type="InterPro" id="IPR012944">
    <property type="entry name" value="SusD_RagB_dom"/>
</dbReference>
<dbReference type="InterPro" id="IPR033985">
    <property type="entry name" value="SusD-like_N"/>
</dbReference>
<feature type="domain" description="RagB/SusD" evidence="6">
    <location>
        <begin position="302"/>
        <end position="571"/>
    </location>
</feature>
<proteinExistence type="inferred from homology"/>
<evidence type="ECO:0000259" key="7">
    <source>
        <dbReference type="Pfam" id="PF14322"/>
    </source>
</evidence>
<keyword evidence="9" id="KW-1185">Reference proteome</keyword>
<comment type="similarity">
    <text evidence="2">Belongs to the SusD family.</text>
</comment>
<evidence type="ECO:0000256" key="2">
    <source>
        <dbReference type="ARBA" id="ARBA00006275"/>
    </source>
</evidence>
<evidence type="ECO:0000256" key="4">
    <source>
        <dbReference type="ARBA" id="ARBA00023136"/>
    </source>
</evidence>
<evidence type="ECO:0000256" key="3">
    <source>
        <dbReference type="ARBA" id="ARBA00022729"/>
    </source>
</evidence>
<comment type="subcellular location">
    <subcellularLocation>
        <location evidence="1">Cell outer membrane</location>
    </subcellularLocation>
</comment>
<evidence type="ECO:0000256" key="1">
    <source>
        <dbReference type="ARBA" id="ARBA00004442"/>
    </source>
</evidence>
<keyword evidence="3" id="KW-0732">Signal</keyword>
<evidence type="ECO:0000313" key="8">
    <source>
        <dbReference type="EMBL" id="MDO5970635.1"/>
    </source>
</evidence>
<evidence type="ECO:0000259" key="6">
    <source>
        <dbReference type="Pfam" id="PF07980"/>
    </source>
</evidence>
<comment type="caution">
    <text evidence="8">The sequence shown here is derived from an EMBL/GenBank/DDBJ whole genome shotgun (WGS) entry which is preliminary data.</text>
</comment>
<dbReference type="SUPFAM" id="SSF48452">
    <property type="entry name" value="TPR-like"/>
    <property type="match status" value="1"/>
</dbReference>
<protein>
    <submittedName>
        <fullName evidence="8">RagB/SusD family nutrient uptake outer membrane protein</fullName>
    </submittedName>
</protein>
<feature type="domain" description="SusD-like N-terminal" evidence="7">
    <location>
        <begin position="106"/>
        <end position="217"/>
    </location>
</feature>
<name>A0ABT8WBY5_9FLAO</name>
<reference evidence="8" key="1">
    <citation type="submission" date="2023-07" db="EMBL/GenBank/DDBJ databases">
        <title>Two novel species in the genus Flavivirga.</title>
        <authorList>
            <person name="Kwon K."/>
        </authorList>
    </citation>
    <scope>NUCLEOTIDE SEQUENCE</scope>
    <source>
        <strain evidence="8">KCTC 52353</strain>
    </source>
</reference>
<sequence length="571" mass="64359">MKKIYYIVATITIGIVLNSCEKDVLERTPLDEISNTDFWTSEGDLQLYLNELYNTFPGWAGSGAAPSPDIGTDIVIESSEWFGSSFTERLDGTLNIPASGGSWNWENVRSVNFFLENASRVEPEGLVNHYIGEGHFFRAWFYYTLFRNYGDLPIITKVLNLEDTDILFGARSSRTEVANFILDELDTAIAMMREGSEVGPSRLNRDVATQFKARVALYAGTWEKYHQGTDFAGDTNGSGFLQEAQDAAKSVMDAGNYTLATGDPNEAYYNLFIQTDYSTNSEVMLYRHYDYLGLNIQNSLWNQPNAHGMSREMTKYYLASDGLPISVSPNFMGDATLAELEVNRDPRLAQSVMVPGDLDFVAENGTVTLFSVPFMTRCPTALAIEKWRSKEIFAELNNQRTRDIGFIIFRYAEALLIYAEAKAELGTLTQADVDITINLLRDRAGMPHLNIGAIAMDPDWPNYGYTLTDYLYEVRRERTVELFGEGNRLDDLMRWRAHSIFVGTRPKGTTYTPDIEAEFPNLTVDENGFLDPYLGFISGNGFGFDPDRDYLLPLPTNELTLNPNFDQNPGW</sequence>
<dbReference type="RefSeq" id="WP_303278328.1">
    <property type="nucleotide sequence ID" value="NZ_JAUOEK010000122.1"/>
</dbReference>
<keyword evidence="5" id="KW-0998">Cell outer membrane</keyword>
<organism evidence="8 9">
    <name type="scientific">Flavivirga aquimarina</name>
    <dbReference type="NCBI Taxonomy" id="2027862"/>
    <lineage>
        <taxon>Bacteria</taxon>
        <taxon>Pseudomonadati</taxon>
        <taxon>Bacteroidota</taxon>
        <taxon>Flavobacteriia</taxon>
        <taxon>Flavobacteriales</taxon>
        <taxon>Flavobacteriaceae</taxon>
        <taxon>Flavivirga</taxon>
    </lineage>
</organism>
<gene>
    <name evidence="8" type="ORF">Q4Q35_12530</name>
</gene>
<dbReference type="Proteomes" id="UP001176883">
    <property type="component" value="Unassembled WGS sequence"/>
</dbReference>
<dbReference type="EMBL" id="JAUOEK010000122">
    <property type="protein sequence ID" value="MDO5970635.1"/>
    <property type="molecule type" value="Genomic_DNA"/>
</dbReference>
<dbReference type="Gene3D" id="1.25.40.390">
    <property type="match status" value="1"/>
</dbReference>
<dbReference type="Pfam" id="PF07980">
    <property type="entry name" value="SusD_RagB"/>
    <property type="match status" value="1"/>
</dbReference>
<keyword evidence="4" id="KW-0472">Membrane</keyword>
<dbReference type="Pfam" id="PF14322">
    <property type="entry name" value="SusD-like_3"/>
    <property type="match status" value="1"/>
</dbReference>
<evidence type="ECO:0000256" key="5">
    <source>
        <dbReference type="ARBA" id="ARBA00023237"/>
    </source>
</evidence>
<accession>A0ABT8WBY5</accession>
<evidence type="ECO:0000313" key="9">
    <source>
        <dbReference type="Proteomes" id="UP001176883"/>
    </source>
</evidence>
<dbReference type="InterPro" id="IPR011990">
    <property type="entry name" value="TPR-like_helical_dom_sf"/>
</dbReference>